<keyword evidence="4" id="KW-1185">Reference proteome</keyword>
<feature type="region of interest" description="Disordered" evidence="1">
    <location>
        <begin position="541"/>
        <end position="592"/>
    </location>
</feature>
<feature type="region of interest" description="Disordered" evidence="1">
    <location>
        <begin position="245"/>
        <end position="264"/>
    </location>
</feature>
<keyword evidence="2" id="KW-0472">Membrane</keyword>
<feature type="compositionally biased region" description="Basic residues" evidence="1">
    <location>
        <begin position="1"/>
        <end position="13"/>
    </location>
</feature>
<gene>
    <name evidence="3" type="ORF">E0L32_008220</name>
</gene>
<feature type="compositionally biased region" description="Acidic residues" evidence="1">
    <location>
        <begin position="30"/>
        <end position="42"/>
    </location>
</feature>
<keyword evidence="2" id="KW-1133">Transmembrane helix</keyword>
<feature type="region of interest" description="Disordered" evidence="1">
    <location>
        <begin position="1"/>
        <end position="72"/>
    </location>
</feature>
<sequence length="592" mass="62285">MAPFRFRTRRGTSRRTDLSSIPPSRRSPEDNSDSDSDSDDENVPQRNGRGGNKGETTTIQAVRPQPTIGMPPAVTSASAIGGGLNRNGLGSGMAIGPGSNQGGGSRESIPNGFGLVNGAQREEEEEHEHEPAETSKSTSIRTLTPLVPKPTASAASTETSRASVTNTAATTVVTDAKTVIIVSTVMATAEPTVTAIPVMSAIDPKGEAANAARKGLESESLGITSNIRFTSVTLVPTMADGAAAANPTGVTTGNQNKGTNNKGGMDPTAQHALIGAGSIGVFVLVAFLGWFVWRYLKKKRGAEGGGPSSMDGPLPNRFLNKIPYFNRRVKAWQNLEGSSASGVQEVKGPFDPSRGMAATAAPGFYQPNAAYAQQQYTASLPGAPQMAGAVARSNTTGSVYSSQRGPGADATTRGPAMSEANGGARRSDIIDSYYTLPDASRDPTGSYDTSRKLSNRDSQVSSLSSGFGDFDIIVPQQPPAAATAQANGAYGPPTARFSWASRNGPARRETVYTETSEDSPPKFRSITSWVNQQSGRVRRAAARQEEDVPPVPGMPVPGYHQMPPEQRFNMMEDDGEVPRRPDMVAPPADTRR</sequence>
<evidence type="ECO:0000256" key="2">
    <source>
        <dbReference type="SAM" id="Phobius"/>
    </source>
</evidence>
<feature type="compositionally biased region" description="Polar residues" evidence="1">
    <location>
        <begin position="394"/>
        <end position="404"/>
    </location>
</feature>
<accession>A0A507B128</accession>
<protein>
    <submittedName>
        <fullName evidence="3">Uncharacterized protein</fullName>
    </submittedName>
</protein>
<keyword evidence="2" id="KW-0812">Transmembrane</keyword>
<evidence type="ECO:0000313" key="3">
    <source>
        <dbReference type="EMBL" id="TPX10831.1"/>
    </source>
</evidence>
<dbReference type="EMBL" id="SKBQ01000053">
    <property type="protein sequence ID" value="TPX10831.1"/>
    <property type="molecule type" value="Genomic_DNA"/>
</dbReference>
<feature type="region of interest" description="Disordered" evidence="1">
    <location>
        <begin position="394"/>
        <end position="461"/>
    </location>
</feature>
<dbReference type="RefSeq" id="XP_030992542.1">
    <property type="nucleotide sequence ID" value="XM_031143050.1"/>
</dbReference>
<evidence type="ECO:0000313" key="4">
    <source>
        <dbReference type="Proteomes" id="UP000319257"/>
    </source>
</evidence>
<dbReference type="AlphaFoldDB" id="A0A507B128"/>
<feature type="compositionally biased region" description="Low complexity" evidence="1">
    <location>
        <begin position="248"/>
        <end position="264"/>
    </location>
</feature>
<dbReference type="GeneID" id="41975667"/>
<evidence type="ECO:0000256" key="1">
    <source>
        <dbReference type="SAM" id="MobiDB-lite"/>
    </source>
</evidence>
<dbReference type="InParanoid" id="A0A507B128"/>
<dbReference type="OrthoDB" id="5411141at2759"/>
<proteinExistence type="predicted"/>
<reference evidence="3 4" key="1">
    <citation type="submission" date="2019-06" db="EMBL/GenBank/DDBJ databases">
        <title>Draft genome sequence of the filamentous fungus Phialemoniopsis curvata isolated from diesel fuel.</title>
        <authorList>
            <person name="Varaljay V.A."/>
            <person name="Lyon W.J."/>
            <person name="Crouch A.L."/>
            <person name="Drake C.E."/>
            <person name="Hollomon J.M."/>
            <person name="Nadeau L.J."/>
            <person name="Nunn H.S."/>
            <person name="Stevenson B.S."/>
            <person name="Bojanowski C.L."/>
            <person name="Crookes-Goodson W.J."/>
        </authorList>
    </citation>
    <scope>NUCLEOTIDE SEQUENCE [LARGE SCALE GENOMIC DNA]</scope>
    <source>
        <strain evidence="3 4">D216</strain>
    </source>
</reference>
<feature type="transmembrane region" description="Helical" evidence="2">
    <location>
        <begin position="272"/>
        <end position="293"/>
    </location>
</feature>
<comment type="caution">
    <text evidence="3">The sequence shown here is derived from an EMBL/GenBank/DDBJ whole genome shotgun (WGS) entry which is preliminary data.</text>
</comment>
<feature type="region of interest" description="Disordered" evidence="1">
    <location>
        <begin position="119"/>
        <end position="159"/>
    </location>
</feature>
<organism evidence="3 4">
    <name type="scientific">Thyridium curvatum</name>
    <dbReference type="NCBI Taxonomy" id="1093900"/>
    <lineage>
        <taxon>Eukaryota</taxon>
        <taxon>Fungi</taxon>
        <taxon>Dikarya</taxon>
        <taxon>Ascomycota</taxon>
        <taxon>Pezizomycotina</taxon>
        <taxon>Sordariomycetes</taxon>
        <taxon>Sordariomycetidae</taxon>
        <taxon>Thyridiales</taxon>
        <taxon>Thyridiaceae</taxon>
        <taxon>Thyridium</taxon>
    </lineage>
</organism>
<dbReference type="Proteomes" id="UP000319257">
    <property type="component" value="Unassembled WGS sequence"/>
</dbReference>
<name>A0A507B128_9PEZI</name>
<dbReference type="STRING" id="1093900.A0A507B128"/>